<dbReference type="GO" id="GO:0046872">
    <property type="term" value="F:metal ion binding"/>
    <property type="evidence" value="ECO:0007669"/>
    <property type="project" value="UniProtKB-KW"/>
</dbReference>
<dbReference type="GO" id="GO:0030313">
    <property type="term" value="C:cell envelope"/>
    <property type="evidence" value="ECO:0007669"/>
    <property type="project" value="UniProtKB-SubCell"/>
</dbReference>
<dbReference type="Pfam" id="PF14711">
    <property type="entry name" value="Nitr_red_bet_C"/>
    <property type="match status" value="1"/>
</dbReference>
<dbReference type="Proteomes" id="UP000503640">
    <property type="component" value="Unassembled WGS sequence"/>
</dbReference>
<dbReference type="GO" id="GO:0008940">
    <property type="term" value="F:nitrate reductase activity"/>
    <property type="evidence" value="ECO:0007669"/>
    <property type="project" value="InterPro"/>
</dbReference>
<dbReference type="PANTHER" id="PTHR43518:SF1">
    <property type="entry name" value="RESPIRATORY NITRATE REDUCTASE 1 BETA CHAIN"/>
    <property type="match status" value="1"/>
</dbReference>
<feature type="domain" description="4Fe-4S ferredoxin-type" evidence="12">
    <location>
        <begin position="7"/>
        <end position="36"/>
    </location>
</feature>
<keyword evidence="5" id="KW-0004">4Fe-4S</keyword>
<keyword evidence="9" id="KW-0408">Iron</keyword>
<evidence type="ECO:0000256" key="5">
    <source>
        <dbReference type="ARBA" id="ARBA00022485"/>
    </source>
</evidence>
<dbReference type="InterPro" id="IPR029263">
    <property type="entry name" value="Nitr_red_bet_C"/>
</dbReference>
<name>A0A7I9VLI9_9BACT</name>
<evidence type="ECO:0000259" key="12">
    <source>
        <dbReference type="PROSITE" id="PS51379"/>
    </source>
</evidence>
<dbReference type="GO" id="GO:0009061">
    <property type="term" value="P:anaerobic respiration"/>
    <property type="evidence" value="ECO:0007669"/>
    <property type="project" value="TreeGrafter"/>
</dbReference>
<organism evidence="13 14">
    <name type="scientific">Anaeromyxobacter diazotrophicus</name>
    <dbReference type="NCBI Taxonomy" id="2590199"/>
    <lineage>
        <taxon>Bacteria</taxon>
        <taxon>Pseudomonadati</taxon>
        <taxon>Myxococcota</taxon>
        <taxon>Myxococcia</taxon>
        <taxon>Myxococcales</taxon>
        <taxon>Cystobacterineae</taxon>
        <taxon>Anaeromyxobacteraceae</taxon>
        <taxon>Anaeromyxobacter</taxon>
    </lineage>
</organism>
<evidence type="ECO:0000313" key="13">
    <source>
        <dbReference type="EMBL" id="GEJ56969.1"/>
    </source>
</evidence>
<keyword evidence="11" id="KW-0003">3Fe-4S</keyword>
<dbReference type="Pfam" id="PF13247">
    <property type="entry name" value="Fer4_11"/>
    <property type="match status" value="1"/>
</dbReference>
<dbReference type="Gene3D" id="3.30.70.20">
    <property type="match status" value="3"/>
</dbReference>
<dbReference type="RefSeq" id="WP_176064430.1">
    <property type="nucleotide sequence ID" value="NZ_BJTG01000003.1"/>
</dbReference>
<dbReference type="InterPro" id="IPR038262">
    <property type="entry name" value="Nitr_red_bet_C_sf"/>
</dbReference>
<evidence type="ECO:0000256" key="3">
    <source>
        <dbReference type="ARBA" id="ARBA00004196"/>
    </source>
</evidence>
<comment type="caution">
    <text evidence="13">The sequence shown here is derived from an EMBL/GenBank/DDBJ whole genome shotgun (WGS) entry which is preliminary data.</text>
</comment>
<dbReference type="SUPFAM" id="SSF54862">
    <property type="entry name" value="4Fe-4S ferredoxins"/>
    <property type="match status" value="1"/>
</dbReference>
<dbReference type="GO" id="GO:0016020">
    <property type="term" value="C:membrane"/>
    <property type="evidence" value="ECO:0007669"/>
    <property type="project" value="TreeGrafter"/>
</dbReference>
<evidence type="ECO:0000256" key="11">
    <source>
        <dbReference type="ARBA" id="ARBA00023291"/>
    </source>
</evidence>
<evidence type="ECO:0000256" key="10">
    <source>
        <dbReference type="ARBA" id="ARBA00023014"/>
    </source>
</evidence>
<reference evidence="14" key="1">
    <citation type="journal article" date="2020" name="Appl. Environ. Microbiol.">
        <title>Diazotrophic Anaeromyxobacter Isolates from Soils.</title>
        <authorList>
            <person name="Masuda Y."/>
            <person name="Yamanaka H."/>
            <person name="Xu Z.X."/>
            <person name="Shiratori Y."/>
            <person name="Aono T."/>
            <person name="Amachi S."/>
            <person name="Senoo K."/>
            <person name="Itoh H."/>
        </authorList>
    </citation>
    <scope>NUCLEOTIDE SEQUENCE [LARGE SCALE GENOMIC DNA]</scope>
    <source>
        <strain evidence="14">R267</strain>
    </source>
</reference>
<gene>
    <name evidence="13" type="primary">narH</name>
    <name evidence="13" type="ORF">AMYX_17100</name>
</gene>
<keyword evidence="8" id="KW-0249">Electron transport</keyword>
<sequence length="489" mass="53775">MNVRAQISSVFHLDKCIGCHTCSVACKNQWTDRRGVEYAWWNDVETKPGAGYPVLWEDQEKYRGGWTVEGGRPALRQGGPGATLARLFHNPALPVLKDYYEPFTYRYQDLFDAPAGDDQPTARPISLLDGRPIDIESGPNWDDDLGGSPVYAAQDPGLARLTAAEREQLFEVERLAFFYLPRICNHCLNPACVAACPSGAIYKRGEDGVVLVSQDKCRSWRMCISACPYKKVYYNWSTGKSEKCILCYPRLEVGEAPACFHTCVGRIRYLGVLLYDADRLAAAASRPDAELVEAQREVLLDPADPAVAAEARASGVSEQVLEAARRSPVWRFVKEWGLALPLHAEWRTLPMLFYVPPLLPALAGPAEGDGGFFTSLERARLPLRYLAGLFGAGNTEVVEAAYRKLIAVRLHRRAAQVGDLPPAAAAGALAAAGLTPRQADEIYRLTALASMPERVVIPGLAREEQTEPTADPQRQYAAGFGFLRPPVGR</sequence>
<comment type="cofactor">
    <cofactor evidence="2">
        <name>[4Fe-4S] cluster</name>
        <dbReference type="ChEBI" id="CHEBI:49883"/>
    </cofactor>
</comment>
<dbReference type="GO" id="GO:0009055">
    <property type="term" value="F:electron transfer activity"/>
    <property type="evidence" value="ECO:0007669"/>
    <property type="project" value="TreeGrafter"/>
</dbReference>
<dbReference type="PANTHER" id="PTHR43518">
    <property type="entry name" value="NITRATE REDUCTASE BETA SUBUNIT"/>
    <property type="match status" value="1"/>
</dbReference>
<keyword evidence="4" id="KW-0813">Transport</keyword>
<evidence type="ECO:0000256" key="6">
    <source>
        <dbReference type="ARBA" id="ARBA00022723"/>
    </source>
</evidence>
<dbReference type="NCBIfam" id="TIGR01660">
    <property type="entry name" value="narH"/>
    <property type="match status" value="1"/>
</dbReference>
<comment type="cofactor">
    <cofactor evidence="1">
        <name>[3Fe-4S] cluster</name>
        <dbReference type="ChEBI" id="CHEBI:21137"/>
    </cofactor>
</comment>
<dbReference type="GO" id="GO:0051538">
    <property type="term" value="F:3 iron, 4 sulfur cluster binding"/>
    <property type="evidence" value="ECO:0007669"/>
    <property type="project" value="UniProtKB-KW"/>
</dbReference>
<dbReference type="InterPro" id="IPR006547">
    <property type="entry name" value="NO3_Rdtase_bsu"/>
</dbReference>
<comment type="subcellular location">
    <subcellularLocation>
        <location evidence="3">Cell envelope</location>
    </subcellularLocation>
</comment>
<dbReference type="EMBL" id="BJTG01000003">
    <property type="protein sequence ID" value="GEJ56969.1"/>
    <property type="molecule type" value="Genomic_DNA"/>
</dbReference>
<keyword evidence="14" id="KW-1185">Reference proteome</keyword>
<evidence type="ECO:0000256" key="1">
    <source>
        <dbReference type="ARBA" id="ARBA00001927"/>
    </source>
</evidence>
<dbReference type="GO" id="GO:0042126">
    <property type="term" value="P:nitrate metabolic process"/>
    <property type="evidence" value="ECO:0007669"/>
    <property type="project" value="InterPro"/>
</dbReference>
<evidence type="ECO:0000256" key="7">
    <source>
        <dbReference type="ARBA" id="ARBA00022737"/>
    </source>
</evidence>
<evidence type="ECO:0000313" key="14">
    <source>
        <dbReference type="Proteomes" id="UP000503640"/>
    </source>
</evidence>
<accession>A0A7I9VLI9</accession>
<evidence type="ECO:0000256" key="2">
    <source>
        <dbReference type="ARBA" id="ARBA00001966"/>
    </source>
</evidence>
<proteinExistence type="predicted"/>
<evidence type="ECO:0000256" key="4">
    <source>
        <dbReference type="ARBA" id="ARBA00022448"/>
    </source>
</evidence>
<protein>
    <submittedName>
        <fullName evidence="13">Nitrate reductase subunit beta</fullName>
    </submittedName>
</protein>
<keyword evidence="6" id="KW-0479">Metal-binding</keyword>
<keyword evidence="7" id="KW-0677">Repeat</keyword>
<feature type="domain" description="4Fe-4S ferredoxin-type" evidence="12">
    <location>
        <begin position="208"/>
        <end position="237"/>
    </location>
</feature>
<dbReference type="PROSITE" id="PS51379">
    <property type="entry name" value="4FE4S_FER_2"/>
    <property type="match status" value="3"/>
</dbReference>
<dbReference type="GO" id="GO:0009325">
    <property type="term" value="C:nitrate reductase complex"/>
    <property type="evidence" value="ECO:0007669"/>
    <property type="project" value="InterPro"/>
</dbReference>
<dbReference type="AlphaFoldDB" id="A0A7I9VLI9"/>
<dbReference type="Gene3D" id="1.10.3650.10">
    <property type="entry name" value="nitrate reductase domain like"/>
    <property type="match status" value="1"/>
</dbReference>
<evidence type="ECO:0000256" key="8">
    <source>
        <dbReference type="ARBA" id="ARBA00022982"/>
    </source>
</evidence>
<dbReference type="InterPro" id="IPR017896">
    <property type="entry name" value="4Fe4S_Fe-S-bd"/>
</dbReference>
<dbReference type="GO" id="GO:0051539">
    <property type="term" value="F:4 iron, 4 sulfur cluster binding"/>
    <property type="evidence" value="ECO:0007669"/>
    <property type="project" value="UniProtKB-KW"/>
</dbReference>
<keyword evidence="10" id="KW-0411">Iron-sulfur</keyword>
<feature type="domain" description="4Fe-4S ferredoxin-type" evidence="12">
    <location>
        <begin position="175"/>
        <end position="206"/>
    </location>
</feature>
<evidence type="ECO:0000256" key="9">
    <source>
        <dbReference type="ARBA" id="ARBA00023004"/>
    </source>
</evidence>